<dbReference type="AlphaFoldDB" id="A0AAD4DVR9"/>
<dbReference type="RefSeq" id="XP_041220346.1">
    <property type="nucleotide sequence ID" value="XM_041372908.1"/>
</dbReference>
<feature type="signal peptide" evidence="2">
    <location>
        <begin position="1"/>
        <end position="19"/>
    </location>
</feature>
<protein>
    <submittedName>
        <fullName evidence="3">Phosphatidylethanolamine-binding protein</fullName>
    </submittedName>
</protein>
<dbReference type="Pfam" id="PF01161">
    <property type="entry name" value="PBP"/>
    <property type="match status" value="1"/>
</dbReference>
<evidence type="ECO:0000256" key="1">
    <source>
        <dbReference type="ARBA" id="ARBA00007091"/>
    </source>
</evidence>
<keyword evidence="4" id="KW-1185">Reference proteome</keyword>
<proteinExistence type="inferred from homology"/>
<comment type="caution">
    <text evidence="3">The sequence shown here is derived from an EMBL/GenBank/DDBJ whole genome shotgun (WGS) entry which is preliminary data.</text>
</comment>
<dbReference type="GO" id="GO:0046578">
    <property type="term" value="P:regulation of Ras protein signal transduction"/>
    <property type="evidence" value="ECO:0007669"/>
    <property type="project" value="TreeGrafter"/>
</dbReference>
<dbReference type="PANTHER" id="PTHR11362">
    <property type="entry name" value="PHOSPHATIDYLETHANOLAMINE-BINDING PROTEIN"/>
    <property type="match status" value="1"/>
</dbReference>
<dbReference type="Proteomes" id="UP001195769">
    <property type="component" value="Unassembled WGS sequence"/>
</dbReference>
<dbReference type="InterPro" id="IPR036610">
    <property type="entry name" value="PEBP-like_sf"/>
</dbReference>
<dbReference type="Gene3D" id="3.90.280.10">
    <property type="entry name" value="PEBP-like"/>
    <property type="match status" value="1"/>
</dbReference>
<dbReference type="InterPro" id="IPR008914">
    <property type="entry name" value="PEBP"/>
</dbReference>
<keyword evidence="2" id="KW-0732">Signal</keyword>
<comment type="similarity">
    <text evidence="1">Belongs to the phosphatidylethanolamine-binding protein family.</text>
</comment>
<dbReference type="PROSITE" id="PS01220">
    <property type="entry name" value="PBP"/>
    <property type="match status" value="1"/>
</dbReference>
<dbReference type="CDD" id="cd00866">
    <property type="entry name" value="PEBP_euk"/>
    <property type="match status" value="1"/>
</dbReference>
<sequence length="227" mass="25386">MTTSVLIFTCLLWTMPHHRQNPRLQPTMMLDPLNAVREDLKENGIIPDVIPVDPPFHPKALLVVTFPTSQEALLGNTLTKTDTADEPTVAFTPMQVPDQTDEPTYTLVMTDPDAPSKENPKFREWRHWVVTGVKAPPTSAIETDNLDAQLTKPAVTPYYPPTPPPGTGKHRYVLLLYQEPSADFSIPADAPERKNEPVDRKNWNAARFADKHGLKLVGVNYFVVVGE</sequence>
<dbReference type="SUPFAM" id="SSF49777">
    <property type="entry name" value="PEBP-like"/>
    <property type="match status" value="1"/>
</dbReference>
<organism evidence="3 4">
    <name type="scientific">Suillus fuscotomentosus</name>
    <dbReference type="NCBI Taxonomy" id="1912939"/>
    <lineage>
        <taxon>Eukaryota</taxon>
        <taxon>Fungi</taxon>
        <taxon>Dikarya</taxon>
        <taxon>Basidiomycota</taxon>
        <taxon>Agaricomycotina</taxon>
        <taxon>Agaricomycetes</taxon>
        <taxon>Agaricomycetidae</taxon>
        <taxon>Boletales</taxon>
        <taxon>Suillineae</taxon>
        <taxon>Suillaceae</taxon>
        <taxon>Suillus</taxon>
    </lineage>
</organism>
<dbReference type="GO" id="GO:0030162">
    <property type="term" value="P:regulation of proteolysis"/>
    <property type="evidence" value="ECO:0007669"/>
    <property type="project" value="TreeGrafter"/>
</dbReference>
<gene>
    <name evidence="3" type="ORF">F5891DRAFT_710278</name>
</gene>
<dbReference type="EMBL" id="JABBWK010000075">
    <property type="protein sequence ID" value="KAG1894770.1"/>
    <property type="molecule type" value="Genomic_DNA"/>
</dbReference>
<dbReference type="PANTHER" id="PTHR11362:SF148">
    <property type="entry name" value="CARBOXYPEPTIDASE Y INHIBITOR"/>
    <property type="match status" value="1"/>
</dbReference>
<evidence type="ECO:0000313" key="4">
    <source>
        <dbReference type="Proteomes" id="UP001195769"/>
    </source>
</evidence>
<evidence type="ECO:0000313" key="3">
    <source>
        <dbReference type="EMBL" id="KAG1894770.1"/>
    </source>
</evidence>
<evidence type="ECO:0000256" key="2">
    <source>
        <dbReference type="SAM" id="SignalP"/>
    </source>
</evidence>
<dbReference type="GeneID" id="64667206"/>
<dbReference type="InterPro" id="IPR001858">
    <property type="entry name" value="Phosphatidylethanolamine-bd_CS"/>
</dbReference>
<feature type="chain" id="PRO_5042282996" evidence="2">
    <location>
        <begin position="20"/>
        <end position="227"/>
    </location>
</feature>
<name>A0AAD4DVR9_9AGAM</name>
<dbReference type="GO" id="GO:0030414">
    <property type="term" value="F:peptidase inhibitor activity"/>
    <property type="evidence" value="ECO:0007669"/>
    <property type="project" value="TreeGrafter"/>
</dbReference>
<dbReference type="GO" id="GO:0005543">
    <property type="term" value="F:phospholipid binding"/>
    <property type="evidence" value="ECO:0007669"/>
    <property type="project" value="TreeGrafter"/>
</dbReference>
<accession>A0AAD4DVR9</accession>
<dbReference type="InterPro" id="IPR035810">
    <property type="entry name" value="PEBP_euk"/>
</dbReference>
<reference evidence="3" key="1">
    <citation type="journal article" date="2020" name="New Phytol.">
        <title>Comparative genomics reveals dynamic genome evolution in host specialist ectomycorrhizal fungi.</title>
        <authorList>
            <person name="Lofgren L.A."/>
            <person name="Nguyen N.H."/>
            <person name="Vilgalys R."/>
            <person name="Ruytinx J."/>
            <person name="Liao H.L."/>
            <person name="Branco S."/>
            <person name="Kuo A."/>
            <person name="LaButti K."/>
            <person name="Lipzen A."/>
            <person name="Andreopoulos W."/>
            <person name="Pangilinan J."/>
            <person name="Riley R."/>
            <person name="Hundley H."/>
            <person name="Na H."/>
            <person name="Barry K."/>
            <person name="Grigoriev I.V."/>
            <person name="Stajich J.E."/>
            <person name="Kennedy P.G."/>
        </authorList>
    </citation>
    <scope>NUCLEOTIDE SEQUENCE</scope>
    <source>
        <strain evidence="3">FC203</strain>
    </source>
</reference>